<sequence>MTYFRYTTEPIRNRTPASEDHLAPPHNRPTGGSPRLRSAAVAWREKVNCTPSLVFKSSFYSRHLIYSDSQGPCLSIEEVRTRASAQVITRYSFVECPKCYLLHCHVMSKK</sequence>
<evidence type="ECO:0000256" key="1">
    <source>
        <dbReference type="SAM" id="MobiDB-lite"/>
    </source>
</evidence>
<dbReference type="EMBL" id="BGZK01004812">
    <property type="protein sequence ID" value="GBP11026.1"/>
    <property type="molecule type" value="Genomic_DNA"/>
</dbReference>
<keyword evidence="3" id="KW-1185">Reference proteome</keyword>
<comment type="caution">
    <text evidence="2">The sequence shown here is derived from an EMBL/GenBank/DDBJ whole genome shotgun (WGS) entry which is preliminary data.</text>
</comment>
<evidence type="ECO:0000313" key="2">
    <source>
        <dbReference type="EMBL" id="GBP11026.1"/>
    </source>
</evidence>
<dbReference type="AlphaFoldDB" id="A0A4C1TA58"/>
<protein>
    <submittedName>
        <fullName evidence="2">Uncharacterized protein</fullName>
    </submittedName>
</protein>
<proteinExistence type="predicted"/>
<gene>
    <name evidence="2" type="ORF">EVAR_72546_1</name>
</gene>
<organism evidence="2 3">
    <name type="scientific">Eumeta variegata</name>
    <name type="common">Bagworm moth</name>
    <name type="synonym">Eumeta japonica</name>
    <dbReference type="NCBI Taxonomy" id="151549"/>
    <lineage>
        <taxon>Eukaryota</taxon>
        <taxon>Metazoa</taxon>
        <taxon>Ecdysozoa</taxon>
        <taxon>Arthropoda</taxon>
        <taxon>Hexapoda</taxon>
        <taxon>Insecta</taxon>
        <taxon>Pterygota</taxon>
        <taxon>Neoptera</taxon>
        <taxon>Endopterygota</taxon>
        <taxon>Lepidoptera</taxon>
        <taxon>Glossata</taxon>
        <taxon>Ditrysia</taxon>
        <taxon>Tineoidea</taxon>
        <taxon>Psychidae</taxon>
        <taxon>Oiketicinae</taxon>
        <taxon>Eumeta</taxon>
    </lineage>
</organism>
<feature type="region of interest" description="Disordered" evidence="1">
    <location>
        <begin position="1"/>
        <end position="37"/>
    </location>
</feature>
<dbReference type="Proteomes" id="UP000299102">
    <property type="component" value="Unassembled WGS sequence"/>
</dbReference>
<evidence type="ECO:0000313" key="3">
    <source>
        <dbReference type="Proteomes" id="UP000299102"/>
    </source>
</evidence>
<accession>A0A4C1TA58</accession>
<name>A0A4C1TA58_EUMVA</name>
<reference evidence="2 3" key="1">
    <citation type="journal article" date="2019" name="Commun. Biol.">
        <title>The bagworm genome reveals a unique fibroin gene that provides high tensile strength.</title>
        <authorList>
            <person name="Kono N."/>
            <person name="Nakamura H."/>
            <person name="Ohtoshi R."/>
            <person name="Tomita M."/>
            <person name="Numata K."/>
            <person name="Arakawa K."/>
        </authorList>
    </citation>
    <scope>NUCLEOTIDE SEQUENCE [LARGE SCALE GENOMIC DNA]</scope>
</reference>